<dbReference type="EMBL" id="CP036275">
    <property type="protein sequence ID" value="QDU38732.1"/>
    <property type="molecule type" value="Genomic_DNA"/>
</dbReference>
<feature type="transmembrane region" description="Helical" evidence="1">
    <location>
        <begin position="239"/>
        <end position="267"/>
    </location>
</feature>
<dbReference type="Proteomes" id="UP000320496">
    <property type="component" value="Chromosome"/>
</dbReference>
<name>A0A517Z8B5_9PLAN</name>
<sequence length="290" mass="31342">MIESRPLPDLVRAAIDCHLSLIDHVLRDAGAEEGERRTICDEVESMIQERLARVDSGPLTLAGLEAVLAEMDPPEAFADDATGDRPGSIDARAMPPAEPSLHRFVIPSISISIGSLALAFLMIVILKGNSGILAAGVVVASGWLLATLLACDSMRSIRESPRRFRGFGLAYVAVALPLLLAAVIATGAGVEAVADTVRNSRSDKVRQMDLNKTARALSDQSVSAPGTTELTWAEANEPLFVSILWLIIFPTVCLFLAFSTYGLYLWLRPHENISSLSQEVEGELQRVRRI</sequence>
<gene>
    <name evidence="2" type="ORF">Mal4_30620</name>
</gene>
<protein>
    <submittedName>
        <fullName evidence="2">Uncharacterized protein</fullName>
    </submittedName>
</protein>
<feature type="transmembrane region" description="Helical" evidence="1">
    <location>
        <begin position="132"/>
        <end position="154"/>
    </location>
</feature>
<evidence type="ECO:0000256" key="1">
    <source>
        <dbReference type="SAM" id="Phobius"/>
    </source>
</evidence>
<keyword evidence="3" id="KW-1185">Reference proteome</keyword>
<organism evidence="2 3">
    <name type="scientific">Maioricimonas rarisocia</name>
    <dbReference type="NCBI Taxonomy" id="2528026"/>
    <lineage>
        <taxon>Bacteria</taxon>
        <taxon>Pseudomonadati</taxon>
        <taxon>Planctomycetota</taxon>
        <taxon>Planctomycetia</taxon>
        <taxon>Planctomycetales</taxon>
        <taxon>Planctomycetaceae</taxon>
        <taxon>Maioricimonas</taxon>
    </lineage>
</organism>
<evidence type="ECO:0000313" key="2">
    <source>
        <dbReference type="EMBL" id="QDU38732.1"/>
    </source>
</evidence>
<dbReference type="AlphaFoldDB" id="A0A517Z8B5"/>
<accession>A0A517Z8B5</accession>
<keyword evidence="1" id="KW-0472">Membrane</keyword>
<keyword evidence="1" id="KW-1133">Transmembrane helix</keyword>
<keyword evidence="1" id="KW-0812">Transmembrane</keyword>
<evidence type="ECO:0000313" key="3">
    <source>
        <dbReference type="Proteomes" id="UP000320496"/>
    </source>
</evidence>
<dbReference type="RefSeq" id="WP_145369985.1">
    <property type="nucleotide sequence ID" value="NZ_CP036275.1"/>
</dbReference>
<reference evidence="2 3" key="1">
    <citation type="submission" date="2019-02" db="EMBL/GenBank/DDBJ databases">
        <title>Deep-cultivation of Planctomycetes and their phenomic and genomic characterization uncovers novel biology.</title>
        <authorList>
            <person name="Wiegand S."/>
            <person name="Jogler M."/>
            <person name="Boedeker C."/>
            <person name="Pinto D."/>
            <person name="Vollmers J."/>
            <person name="Rivas-Marin E."/>
            <person name="Kohn T."/>
            <person name="Peeters S.H."/>
            <person name="Heuer A."/>
            <person name="Rast P."/>
            <person name="Oberbeckmann S."/>
            <person name="Bunk B."/>
            <person name="Jeske O."/>
            <person name="Meyerdierks A."/>
            <person name="Storesund J.E."/>
            <person name="Kallscheuer N."/>
            <person name="Luecker S."/>
            <person name="Lage O.M."/>
            <person name="Pohl T."/>
            <person name="Merkel B.J."/>
            <person name="Hornburger P."/>
            <person name="Mueller R.-W."/>
            <person name="Bruemmer F."/>
            <person name="Labrenz M."/>
            <person name="Spormann A.M."/>
            <person name="Op den Camp H."/>
            <person name="Overmann J."/>
            <person name="Amann R."/>
            <person name="Jetten M.S.M."/>
            <person name="Mascher T."/>
            <person name="Medema M.H."/>
            <person name="Devos D.P."/>
            <person name="Kaster A.-K."/>
            <person name="Ovreas L."/>
            <person name="Rohde M."/>
            <person name="Galperin M.Y."/>
            <person name="Jogler C."/>
        </authorList>
    </citation>
    <scope>NUCLEOTIDE SEQUENCE [LARGE SCALE GENOMIC DNA]</scope>
    <source>
        <strain evidence="2 3">Mal4</strain>
    </source>
</reference>
<feature type="transmembrane region" description="Helical" evidence="1">
    <location>
        <begin position="166"/>
        <end position="190"/>
    </location>
</feature>
<proteinExistence type="predicted"/>
<dbReference type="KEGG" id="mri:Mal4_30620"/>
<feature type="transmembrane region" description="Helical" evidence="1">
    <location>
        <begin position="104"/>
        <end position="126"/>
    </location>
</feature>